<feature type="region of interest" description="Disordered" evidence="1">
    <location>
        <begin position="108"/>
        <end position="130"/>
    </location>
</feature>
<organism evidence="2 3">
    <name type="scientific">Manduca sexta</name>
    <name type="common">Tobacco hawkmoth</name>
    <name type="synonym">Tobacco hornworm</name>
    <dbReference type="NCBI Taxonomy" id="7130"/>
    <lineage>
        <taxon>Eukaryota</taxon>
        <taxon>Metazoa</taxon>
        <taxon>Ecdysozoa</taxon>
        <taxon>Arthropoda</taxon>
        <taxon>Hexapoda</taxon>
        <taxon>Insecta</taxon>
        <taxon>Pterygota</taxon>
        <taxon>Neoptera</taxon>
        <taxon>Endopterygota</taxon>
        <taxon>Lepidoptera</taxon>
        <taxon>Glossata</taxon>
        <taxon>Ditrysia</taxon>
        <taxon>Bombycoidea</taxon>
        <taxon>Sphingidae</taxon>
        <taxon>Sphinginae</taxon>
        <taxon>Sphingini</taxon>
        <taxon>Manduca</taxon>
    </lineage>
</organism>
<feature type="compositionally biased region" description="Low complexity" evidence="1">
    <location>
        <begin position="37"/>
        <end position="47"/>
    </location>
</feature>
<sequence>MSSFQNIALFGFRNRNMENYIKNMNKKYDRVMPRINNRSRSSIKSSSTVTRHDIPSSSRIGAKPSVSNIGSSVFSELPVVLNDYVPESNRDGSGKRTLVVKPRKTVKSLDPALSPHRSVKVSEPRKRDHNLLSQSSAPSVLFHEQEKWSHSHVDHCLTSRSHSKLKELKDEIKAYHNSDKLTRLRSHLYKSCGVVLDDVGHVAADKAVQVEELDAGNGEADKIR</sequence>
<name>A0A922CQ76_MANSE</name>
<dbReference type="AlphaFoldDB" id="A0A922CQ76"/>
<proteinExistence type="predicted"/>
<keyword evidence="3" id="KW-1185">Reference proteome</keyword>
<feature type="compositionally biased region" description="Basic and acidic residues" evidence="1">
    <location>
        <begin position="120"/>
        <end position="130"/>
    </location>
</feature>
<gene>
    <name evidence="2" type="ORF">O3G_MSEX008613</name>
</gene>
<feature type="region of interest" description="Disordered" evidence="1">
    <location>
        <begin position="37"/>
        <end position="62"/>
    </location>
</feature>
<dbReference type="EMBL" id="JH668462">
    <property type="protein sequence ID" value="KAG6454236.1"/>
    <property type="molecule type" value="Genomic_DNA"/>
</dbReference>
<dbReference type="Proteomes" id="UP000791440">
    <property type="component" value="Unassembled WGS sequence"/>
</dbReference>
<protein>
    <submittedName>
        <fullName evidence="2">Uncharacterized protein</fullName>
    </submittedName>
</protein>
<evidence type="ECO:0000256" key="1">
    <source>
        <dbReference type="SAM" id="MobiDB-lite"/>
    </source>
</evidence>
<evidence type="ECO:0000313" key="3">
    <source>
        <dbReference type="Proteomes" id="UP000791440"/>
    </source>
</evidence>
<comment type="caution">
    <text evidence="2">The sequence shown here is derived from an EMBL/GenBank/DDBJ whole genome shotgun (WGS) entry which is preliminary data.</text>
</comment>
<reference evidence="2" key="1">
    <citation type="journal article" date="2016" name="Insect Biochem. Mol. Biol.">
        <title>Multifaceted biological insights from a draft genome sequence of the tobacco hornworm moth, Manduca sexta.</title>
        <authorList>
            <person name="Kanost M.R."/>
            <person name="Arrese E.L."/>
            <person name="Cao X."/>
            <person name="Chen Y.R."/>
            <person name="Chellapilla S."/>
            <person name="Goldsmith M.R."/>
            <person name="Grosse-Wilde E."/>
            <person name="Heckel D.G."/>
            <person name="Herndon N."/>
            <person name="Jiang H."/>
            <person name="Papanicolaou A."/>
            <person name="Qu J."/>
            <person name="Soulages J.L."/>
            <person name="Vogel H."/>
            <person name="Walters J."/>
            <person name="Waterhouse R.M."/>
            <person name="Ahn S.J."/>
            <person name="Almeida F.C."/>
            <person name="An C."/>
            <person name="Aqrawi P."/>
            <person name="Bretschneider A."/>
            <person name="Bryant W.B."/>
            <person name="Bucks S."/>
            <person name="Chao H."/>
            <person name="Chevignon G."/>
            <person name="Christen J.M."/>
            <person name="Clarke D.F."/>
            <person name="Dittmer N.T."/>
            <person name="Ferguson L.C.F."/>
            <person name="Garavelou S."/>
            <person name="Gordon K.H.J."/>
            <person name="Gunaratna R.T."/>
            <person name="Han Y."/>
            <person name="Hauser F."/>
            <person name="He Y."/>
            <person name="Heidel-Fischer H."/>
            <person name="Hirsh A."/>
            <person name="Hu Y."/>
            <person name="Jiang H."/>
            <person name="Kalra D."/>
            <person name="Klinner C."/>
            <person name="Konig C."/>
            <person name="Kovar C."/>
            <person name="Kroll A.R."/>
            <person name="Kuwar S.S."/>
            <person name="Lee S.L."/>
            <person name="Lehman R."/>
            <person name="Li K."/>
            <person name="Li Z."/>
            <person name="Liang H."/>
            <person name="Lovelace S."/>
            <person name="Lu Z."/>
            <person name="Mansfield J.H."/>
            <person name="McCulloch K.J."/>
            <person name="Mathew T."/>
            <person name="Morton B."/>
            <person name="Muzny D.M."/>
            <person name="Neunemann D."/>
            <person name="Ongeri F."/>
            <person name="Pauchet Y."/>
            <person name="Pu L.L."/>
            <person name="Pyrousis I."/>
            <person name="Rao X.J."/>
            <person name="Redding A."/>
            <person name="Roesel C."/>
            <person name="Sanchez-Gracia A."/>
            <person name="Schaack S."/>
            <person name="Shukla A."/>
            <person name="Tetreau G."/>
            <person name="Wang Y."/>
            <person name="Xiong G.H."/>
            <person name="Traut W."/>
            <person name="Walsh T.K."/>
            <person name="Worley K.C."/>
            <person name="Wu D."/>
            <person name="Wu W."/>
            <person name="Wu Y.Q."/>
            <person name="Zhang X."/>
            <person name="Zou Z."/>
            <person name="Zucker H."/>
            <person name="Briscoe A.D."/>
            <person name="Burmester T."/>
            <person name="Clem R.J."/>
            <person name="Feyereisen R."/>
            <person name="Grimmelikhuijzen C.J.P."/>
            <person name="Hamodrakas S.J."/>
            <person name="Hansson B.S."/>
            <person name="Huguet E."/>
            <person name="Jermiin L.S."/>
            <person name="Lan Q."/>
            <person name="Lehman H.K."/>
            <person name="Lorenzen M."/>
            <person name="Merzendorfer H."/>
            <person name="Michalopoulos I."/>
            <person name="Morton D.B."/>
            <person name="Muthukrishnan S."/>
            <person name="Oakeshott J.G."/>
            <person name="Palmer W."/>
            <person name="Park Y."/>
            <person name="Passarelli A.L."/>
            <person name="Rozas J."/>
            <person name="Schwartz L.M."/>
            <person name="Smith W."/>
            <person name="Southgate A."/>
            <person name="Vilcinskas A."/>
            <person name="Vogt R."/>
            <person name="Wang P."/>
            <person name="Werren J."/>
            <person name="Yu X.Q."/>
            <person name="Zhou J.J."/>
            <person name="Brown S.J."/>
            <person name="Scherer S.E."/>
            <person name="Richards S."/>
            <person name="Blissard G.W."/>
        </authorList>
    </citation>
    <scope>NUCLEOTIDE SEQUENCE</scope>
</reference>
<evidence type="ECO:0000313" key="2">
    <source>
        <dbReference type="EMBL" id="KAG6454236.1"/>
    </source>
</evidence>
<accession>A0A922CQ76</accession>
<reference evidence="2" key="2">
    <citation type="submission" date="2020-12" db="EMBL/GenBank/DDBJ databases">
        <authorList>
            <person name="Kanost M."/>
        </authorList>
    </citation>
    <scope>NUCLEOTIDE SEQUENCE</scope>
</reference>